<name>A0A8W8IVS5_MAGGI</name>
<feature type="region of interest" description="Disordered" evidence="7">
    <location>
        <begin position="376"/>
        <end position="405"/>
    </location>
</feature>
<dbReference type="InterPro" id="IPR000812">
    <property type="entry name" value="TFIIB"/>
</dbReference>
<dbReference type="Pfam" id="PF21886">
    <property type="entry name" value="BRF2-like_C_cyclin_rpt"/>
    <property type="match status" value="1"/>
</dbReference>
<dbReference type="PANTHER" id="PTHR11618">
    <property type="entry name" value="TRANSCRIPTION INITIATION FACTOR IIB-RELATED"/>
    <property type="match status" value="1"/>
</dbReference>
<feature type="region of interest" description="Disordered" evidence="7">
    <location>
        <begin position="322"/>
        <end position="360"/>
    </location>
</feature>
<dbReference type="EnsemblMetazoa" id="G15795.4">
    <property type="protein sequence ID" value="G15795.4:cds"/>
    <property type="gene ID" value="G15795"/>
</dbReference>
<accession>A0A8W8IVS5</accession>
<keyword evidence="6" id="KW-0804">Transcription</keyword>
<dbReference type="OrthoDB" id="2121711at2759"/>
<evidence type="ECO:0000256" key="7">
    <source>
        <dbReference type="SAM" id="MobiDB-lite"/>
    </source>
</evidence>
<dbReference type="SUPFAM" id="SSF47954">
    <property type="entry name" value="Cyclin-like"/>
    <property type="match status" value="1"/>
</dbReference>
<feature type="compositionally biased region" description="Polar residues" evidence="7">
    <location>
        <begin position="336"/>
        <end position="360"/>
    </location>
</feature>
<dbReference type="EnsemblMetazoa" id="G15795.3">
    <property type="protein sequence ID" value="G15795.3:cds"/>
    <property type="gene ID" value="G15795"/>
</dbReference>
<evidence type="ECO:0000259" key="8">
    <source>
        <dbReference type="Pfam" id="PF21886"/>
    </source>
</evidence>
<evidence type="ECO:0000256" key="2">
    <source>
        <dbReference type="ARBA" id="ARBA00022737"/>
    </source>
</evidence>
<keyword evidence="5" id="KW-0805">Transcription regulation</keyword>
<dbReference type="GO" id="GO:0008270">
    <property type="term" value="F:zinc ion binding"/>
    <property type="evidence" value="ECO:0007669"/>
    <property type="project" value="UniProtKB-KW"/>
</dbReference>
<dbReference type="PANTHER" id="PTHR11618:SF5">
    <property type="entry name" value="TRANSCRIPTION FACTOR IIIB 50 KDA SUBUNIT"/>
    <property type="match status" value="1"/>
</dbReference>
<keyword evidence="3" id="KW-0479">Metal-binding</keyword>
<organism evidence="9 10">
    <name type="scientific">Magallana gigas</name>
    <name type="common">Pacific oyster</name>
    <name type="synonym">Crassostrea gigas</name>
    <dbReference type="NCBI Taxonomy" id="29159"/>
    <lineage>
        <taxon>Eukaryota</taxon>
        <taxon>Metazoa</taxon>
        <taxon>Spiralia</taxon>
        <taxon>Lophotrochozoa</taxon>
        <taxon>Mollusca</taxon>
        <taxon>Bivalvia</taxon>
        <taxon>Autobranchia</taxon>
        <taxon>Pteriomorphia</taxon>
        <taxon>Ostreida</taxon>
        <taxon>Ostreoidea</taxon>
        <taxon>Ostreidae</taxon>
        <taxon>Magallana</taxon>
    </lineage>
</organism>
<sequence>MASKCKYCGEDAVISTNDAPSVSMRVCQECGSVNDENFISDETPFSRGFDNTSAFDFKQSLSKSARNALQVTTPQGLKLGKNRITIVGQTFKLGVSLIDDAANLYERLFRHPDIIHKTMSNKLLLAAACVYIKMRENDLPVPLRWFCKVSGICANDFSRNFLFVLKCMDIKLNYPSIESEIDIVLEPAKLGSKVMNLTAEIIQLCQKAWIVSGRSHSPVIIAASHIAWYTLTENKGRKSSLRDYCKEFKFSYSRPISDRSNEIHETIFELGKSLPWVIGSYKDKKLFNRKYLLEIVKYRESLLYNHQIEVTEKLVPVIDMKSNTSPSDVKEKGVENSDNSSINTEKLCPNQKTVSLSNSNVKDTSDMNKIFFHSKDDNIQGASATDERPTDIQPNNEHSQNTQESCSLDCKMESKPCDRVNGKLSASKDVHEVVYESDSTLQKNIFIPPILKKPRKRMYYEAVEDTEGLDCNDELSAAHEHDVDQYIRSEEEIREIKQLKH</sequence>
<dbReference type="GO" id="GO:0070897">
    <property type="term" value="P:transcription preinitiation complex assembly"/>
    <property type="evidence" value="ECO:0007669"/>
    <property type="project" value="InterPro"/>
</dbReference>
<dbReference type="InterPro" id="IPR036915">
    <property type="entry name" value="Cyclin-like_sf"/>
</dbReference>
<evidence type="ECO:0000256" key="4">
    <source>
        <dbReference type="ARBA" id="ARBA00022833"/>
    </source>
</evidence>
<dbReference type="Gene3D" id="1.10.472.170">
    <property type="match status" value="1"/>
</dbReference>
<dbReference type="InterPro" id="IPR054078">
    <property type="entry name" value="BRF2-like_C"/>
</dbReference>
<evidence type="ECO:0000256" key="6">
    <source>
        <dbReference type="ARBA" id="ARBA00023163"/>
    </source>
</evidence>
<feature type="compositionally biased region" description="Polar residues" evidence="7">
    <location>
        <begin position="392"/>
        <end position="405"/>
    </location>
</feature>
<dbReference type="GO" id="GO:0005634">
    <property type="term" value="C:nucleus"/>
    <property type="evidence" value="ECO:0007669"/>
    <property type="project" value="TreeGrafter"/>
</dbReference>
<dbReference type="GO" id="GO:0097550">
    <property type="term" value="C:transcription preinitiation complex"/>
    <property type="evidence" value="ECO:0007669"/>
    <property type="project" value="TreeGrafter"/>
</dbReference>
<reference evidence="9" key="1">
    <citation type="submission" date="2022-08" db="UniProtKB">
        <authorList>
            <consortium name="EnsemblMetazoa"/>
        </authorList>
    </citation>
    <scope>IDENTIFICATION</scope>
    <source>
        <strain evidence="9">05x7-T-G4-1.051#20</strain>
    </source>
</reference>
<evidence type="ECO:0000256" key="1">
    <source>
        <dbReference type="ARBA" id="ARBA00010857"/>
    </source>
</evidence>
<keyword evidence="10" id="KW-1185">Reference proteome</keyword>
<dbReference type="EnsemblMetazoa" id="G15795.1">
    <property type="protein sequence ID" value="G15795.1:cds"/>
    <property type="gene ID" value="G15795"/>
</dbReference>
<dbReference type="AlphaFoldDB" id="A0A8W8IVS5"/>
<comment type="similarity">
    <text evidence="1">Belongs to the TFIIB family.</text>
</comment>
<dbReference type="GO" id="GO:0017025">
    <property type="term" value="F:TBP-class protein binding"/>
    <property type="evidence" value="ECO:0007669"/>
    <property type="project" value="TreeGrafter"/>
</dbReference>
<dbReference type="Proteomes" id="UP000005408">
    <property type="component" value="Unassembled WGS sequence"/>
</dbReference>
<keyword evidence="2" id="KW-0677">Repeat</keyword>
<dbReference type="OMA" id="DLPHPAY"/>
<evidence type="ECO:0000313" key="9">
    <source>
        <dbReference type="EnsemblMetazoa" id="G15795.1:cds"/>
    </source>
</evidence>
<evidence type="ECO:0000256" key="5">
    <source>
        <dbReference type="ARBA" id="ARBA00023015"/>
    </source>
</evidence>
<protein>
    <recommendedName>
        <fullName evidence="8">BRF2-like C-terminal domain-containing protein</fullName>
    </recommendedName>
</protein>
<keyword evidence="4" id="KW-0862">Zinc</keyword>
<evidence type="ECO:0000313" key="10">
    <source>
        <dbReference type="Proteomes" id="UP000005408"/>
    </source>
</evidence>
<feature type="domain" description="BRF2-like C-terminal" evidence="8">
    <location>
        <begin position="191"/>
        <end position="299"/>
    </location>
</feature>
<evidence type="ECO:0000256" key="3">
    <source>
        <dbReference type="ARBA" id="ARBA00022771"/>
    </source>
</evidence>
<keyword evidence="3" id="KW-0863">Zinc-finger</keyword>
<proteinExistence type="inferred from homology"/>